<evidence type="ECO:0000313" key="3">
    <source>
        <dbReference type="Proteomes" id="UP000034350"/>
    </source>
</evidence>
<dbReference type="OrthoDB" id="2196121at2759"/>
<evidence type="ECO:0000313" key="2">
    <source>
        <dbReference type="EMBL" id="KKO74770.1"/>
    </source>
</evidence>
<dbReference type="Proteomes" id="UP000034350">
    <property type="component" value="Unassembled WGS sequence"/>
</dbReference>
<proteinExistence type="predicted"/>
<reference evidence="2 3" key="1">
    <citation type="journal article" date="2015" name="Environ. Microbiol.">
        <title>Genome analyses suggest the presence of polyploidy and recent human-driven expansions in eight global populations of the honeybee pathogen Nosema ceranae.</title>
        <authorList>
            <person name="Pelin A."/>
            <person name="Selman M."/>
            <person name="Aris-Brosou S."/>
            <person name="Farinelli L."/>
            <person name="Corradi N."/>
        </authorList>
    </citation>
    <scope>NUCLEOTIDE SEQUENCE [LARGE SCALE GENOMIC DNA]</scope>
    <source>
        <strain evidence="2 3">PA08 1199</strain>
    </source>
</reference>
<organism evidence="2 3">
    <name type="scientific">Vairimorpha ceranae</name>
    <dbReference type="NCBI Taxonomy" id="40302"/>
    <lineage>
        <taxon>Eukaryota</taxon>
        <taxon>Fungi</taxon>
        <taxon>Fungi incertae sedis</taxon>
        <taxon>Microsporidia</taxon>
        <taxon>Nosematidae</taxon>
        <taxon>Vairimorpha</taxon>
    </lineage>
</organism>
<dbReference type="InterPro" id="IPR018838">
    <property type="entry name" value="ZGRF1-like_N"/>
</dbReference>
<dbReference type="AlphaFoldDB" id="A0A0F9WD64"/>
<name>A0A0F9WD64_9MICR</name>
<dbReference type="GeneID" id="36320641"/>
<evidence type="ECO:0000259" key="1">
    <source>
        <dbReference type="Pfam" id="PF10382"/>
    </source>
</evidence>
<feature type="domain" description="5'-3' DNA helicase ZGRF1-like N-terminal" evidence="1">
    <location>
        <begin position="3"/>
        <end position="68"/>
    </location>
</feature>
<dbReference type="VEuPathDB" id="MicrosporidiaDB:AAJ76_4600013698"/>
<dbReference type="Pfam" id="PF10382">
    <property type="entry name" value="ZGRF1-like_N"/>
    <property type="match status" value="1"/>
</dbReference>
<dbReference type="RefSeq" id="XP_024330512.1">
    <property type="nucleotide sequence ID" value="XM_024475694.1"/>
</dbReference>
<sequence>MHHCLYTKDKKKKLKKWEEGFYKYFNNKITVYDSDKKLVCTKVTDLENEIDTFKYLIYIENLEDKENKECEIFTPVCDTKEESADVSEISQKYYFKRSNKDILNLIKNVKFNK</sequence>
<dbReference type="EMBL" id="JPQZ01000046">
    <property type="protein sequence ID" value="KKO74770.1"/>
    <property type="molecule type" value="Genomic_DNA"/>
</dbReference>
<gene>
    <name evidence="2" type="ORF">AAJ76_4600013698</name>
</gene>
<comment type="caution">
    <text evidence="2">The sequence shown here is derived from an EMBL/GenBank/DDBJ whole genome shotgun (WGS) entry which is preliminary data.</text>
</comment>
<keyword evidence="3" id="KW-1185">Reference proteome</keyword>
<protein>
    <recommendedName>
        <fullName evidence="1">5'-3' DNA helicase ZGRF1-like N-terminal domain-containing protein</fullName>
    </recommendedName>
</protein>
<accession>A0A0F9WD64</accession>